<evidence type="ECO:0000313" key="1">
    <source>
        <dbReference type="EMBL" id="MBL7561019.1"/>
    </source>
</evidence>
<gene>
    <name evidence="1" type="ORF">JAO71_14535</name>
</gene>
<dbReference type="RefSeq" id="WP_203001512.1">
    <property type="nucleotide sequence ID" value="NZ_JAEMEF010000016.1"/>
</dbReference>
<dbReference type="EMBL" id="JAEMEF010000016">
    <property type="protein sequence ID" value="MBL7561019.1"/>
    <property type="molecule type" value="Genomic_DNA"/>
</dbReference>
<comment type="caution">
    <text evidence="1">The sequence shown here is derived from an EMBL/GenBank/DDBJ whole genome shotgun (WGS) entry which is preliminary data.</text>
</comment>
<proteinExistence type="predicted"/>
<reference evidence="1 2" key="1">
    <citation type="submission" date="2020-12" db="EMBL/GenBank/DDBJ databases">
        <title>Olleya sediminilitoris sp. nov., isolated from a tidal flat.</title>
        <authorList>
            <person name="Park S."/>
            <person name="Yoon J.-H."/>
        </authorList>
    </citation>
    <scope>NUCLEOTIDE SEQUENCE [LARGE SCALE GENOMIC DNA]</scope>
    <source>
        <strain evidence="1 2">YSTF-M6</strain>
    </source>
</reference>
<evidence type="ECO:0000313" key="2">
    <source>
        <dbReference type="Proteomes" id="UP000605013"/>
    </source>
</evidence>
<accession>A0ABS1WPH0</accession>
<keyword evidence="2" id="KW-1185">Reference proteome</keyword>
<organism evidence="1 2">
    <name type="scientific">Olleya sediminilitoris</name>
    <dbReference type="NCBI Taxonomy" id="2795739"/>
    <lineage>
        <taxon>Bacteria</taxon>
        <taxon>Pseudomonadati</taxon>
        <taxon>Bacteroidota</taxon>
        <taxon>Flavobacteriia</taxon>
        <taxon>Flavobacteriales</taxon>
        <taxon>Flavobacteriaceae</taxon>
    </lineage>
</organism>
<dbReference type="Proteomes" id="UP000605013">
    <property type="component" value="Unassembled WGS sequence"/>
</dbReference>
<protein>
    <submittedName>
        <fullName evidence="1">Uncharacterized protein</fullName>
    </submittedName>
</protein>
<sequence>MFLSFAIRPMYYVGYVAYFQLNIDYIVDTYCVNKEKPKLACNGKCHLAKQLQSATADSINSEGITSLAESFFPVFYTTYNYDQQQVLLTDLDNLVNVAYNQSYSFDFDYVHFKPPIA</sequence>
<name>A0ABS1WPH0_9FLAO</name>